<dbReference type="GO" id="GO:0005524">
    <property type="term" value="F:ATP binding"/>
    <property type="evidence" value="ECO:0007669"/>
    <property type="project" value="UniProtKB-KW"/>
</dbReference>
<feature type="domain" description="ABC transporter" evidence="4">
    <location>
        <begin position="1"/>
        <end position="230"/>
    </location>
</feature>
<dbReference type="GO" id="GO:0016887">
    <property type="term" value="F:ATP hydrolysis activity"/>
    <property type="evidence" value="ECO:0007669"/>
    <property type="project" value="InterPro"/>
</dbReference>
<dbReference type="InterPro" id="IPR008995">
    <property type="entry name" value="Mo/tungstate-bd_C_term_dom"/>
</dbReference>
<dbReference type="Pfam" id="PF08402">
    <property type="entry name" value="TOBE_2"/>
    <property type="match status" value="1"/>
</dbReference>
<dbReference type="RefSeq" id="WP_116282084.1">
    <property type="nucleotide sequence ID" value="NZ_NBXA01000007.1"/>
</dbReference>
<gene>
    <name evidence="5" type="ORF">B7R21_04720</name>
</gene>
<dbReference type="GO" id="GO:0043190">
    <property type="term" value="C:ATP-binding cassette (ABC) transporter complex"/>
    <property type="evidence" value="ECO:0007669"/>
    <property type="project" value="InterPro"/>
</dbReference>
<organism evidence="5 6">
    <name type="scientific">Subtercola boreus</name>
    <dbReference type="NCBI Taxonomy" id="120213"/>
    <lineage>
        <taxon>Bacteria</taxon>
        <taxon>Bacillati</taxon>
        <taxon>Actinomycetota</taxon>
        <taxon>Actinomycetes</taxon>
        <taxon>Micrococcales</taxon>
        <taxon>Microbacteriaceae</taxon>
        <taxon>Subtercola</taxon>
    </lineage>
</organism>
<evidence type="ECO:0000259" key="4">
    <source>
        <dbReference type="PROSITE" id="PS50893"/>
    </source>
</evidence>
<dbReference type="PANTHER" id="PTHR42781">
    <property type="entry name" value="SPERMIDINE/PUTRESCINE IMPORT ATP-BINDING PROTEIN POTA"/>
    <property type="match status" value="1"/>
</dbReference>
<dbReference type="Pfam" id="PF00005">
    <property type="entry name" value="ABC_tran"/>
    <property type="match status" value="1"/>
</dbReference>
<dbReference type="InterPro" id="IPR050093">
    <property type="entry name" value="ABC_SmlMolc_Importer"/>
</dbReference>
<dbReference type="SUPFAM" id="SSF50331">
    <property type="entry name" value="MOP-like"/>
    <property type="match status" value="1"/>
</dbReference>
<dbReference type="InterPro" id="IPR013611">
    <property type="entry name" value="Transp-assoc_OB_typ2"/>
</dbReference>
<protein>
    <submittedName>
        <fullName evidence="5">Molybdenum ABC transporter ATP-binding protein</fullName>
    </submittedName>
</protein>
<keyword evidence="1" id="KW-0813">Transport</keyword>
<dbReference type="InterPro" id="IPR003593">
    <property type="entry name" value="AAA+_ATPase"/>
</dbReference>
<evidence type="ECO:0000256" key="1">
    <source>
        <dbReference type="ARBA" id="ARBA00022448"/>
    </source>
</evidence>
<sequence>MSFSFSATVARRGFDVSFELAEGETLAVLGPNGSGKSTLLNLIAGLLTPDAGEAVLGGETLFRGRVFTPPHARGISLLAQEALLFPHLSVLNNVAFGPTSAGVKRADALRTARRWLAEVDASEFETRRPAQLSGGQTQRIAVARALAAEPRLLLLDEPMAALDVAVAPAIRRMLRRVLEKRTAIIVTHDVLDAFTLADRVIVIDRGHVVEDGPTRSVLEQPRDPFTAGIAGLNVLAGIRTAGGMRTAAGDELQLPGPADVTPGTACTAAIRPSGIRISGERPAGAANSLRRVVRDLEPRGDLVRLGSDDLAADVAPALVADLDVTPGSSVWFSFEPADATLYATAR</sequence>
<evidence type="ECO:0000256" key="3">
    <source>
        <dbReference type="ARBA" id="ARBA00022840"/>
    </source>
</evidence>
<dbReference type="InterPro" id="IPR003439">
    <property type="entry name" value="ABC_transporter-like_ATP-bd"/>
</dbReference>
<name>A0A3E0W1D1_9MICO</name>
<dbReference type="Proteomes" id="UP000256709">
    <property type="component" value="Unassembled WGS sequence"/>
</dbReference>
<dbReference type="GO" id="GO:0022857">
    <property type="term" value="F:transmembrane transporter activity"/>
    <property type="evidence" value="ECO:0007669"/>
    <property type="project" value="InterPro"/>
</dbReference>
<keyword evidence="3 5" id="KW-0067">ATP-binding</keyword>
<evidence type="ECO:0000256" key="2">
    <source>
        <dbReference type="ARBA" id="ARBA00022741"/>
    </source>
</evidence>
<keyword evidence="2" id="KW-0547">Nucleotide-binding</keyword>
<dbReference type="SUPFAM" id="SSF52540">
    <property type="entry name" value="P-loop containing nucleoside triphosphate hydrolases"/>
    <property type="match status" value="1"/>
</dbReference>
<dbReference type="PROSITE" id="PS50893">
    <property type="entry name" value="ABC_TRANSPORTER_2"/>
    <property type="match status" value="1"/>
</dbReference>
<dbReference type="PANTHER" id="PTHR42781:SF4">
    <property type="entry name" value="SPERMIDINE_PUTRESCINE IMPORT ATP-BINDING PROTEIN POTA"/>
    <property type="match status" value="1"/>
</dbReference>
<dbReference type="OrthoDB" id="9112331at2"/>
<comment type="caution">
    <text evidence="5">The sequence shown here is derived from an EMBL/GenBank/DDBJ whole genome shotgun (WGS) entry which is preliminary data.</text>
</comment>
<dbReference type="InterPro" id="IPR027417">
    <property type="entry name" value="P-loop_NTPase"/>
</dbReference>
<dbReference type="SMART" id="SM00382">
    <property type="entry name" value="AAA"/>
    <property type="match status" value="1"/>
</dbReference>
<reference evidence="5 6" key="1">
    <citation type="submission" date="2017-04" db="EMBL/GenBank/DDBJ databases">
        <title>Comparative genome analysis of Subtercola boreus.</title>
        <authorList>
            <person name="Cho Y.-J."/>
            <person name="Cho A."/>
            <person name="Kim O.-S."/>
            <person name="Lee J.-I."/>
        </authorList>
    </citation>
    <scope>NUCLEOTIDE SEQUENCE [LARGE SCALE GENOMIC DNA]</scope>
    <source>
        <strain evidence="5 6">P27444</strain>
    </source>
</reference>
<dbReference type="Gene3D" id="3.40.50.300">
    <property type="entry name" value="P-loop containing nucleotide triphosphate hydrolases"/>
    <property type="match status" value="1"/>
</dbReference>
<dbReference type="AlphaFoldDB" id="A0A3E0W1D1"/>
<evidence type="ECO:0000313" key="6">
    <source>
        <dbReference type="Proteomes" id="UP000256709"/>
    </source>
</evidence>
<accession>A0A3E0W1D1</accession>
<dbReference type="EMBL" id="NBXA01000007">
    <property type="protein sequence ID" value="RFA15323.1"/>
    <property type="molecule type" value="Genomic_DNA"/>
</dbReference>
<proteinExistence type="predicted"/>
<evidence type="ECO:0000313" key="5">
    <source>
        <dbReference type="EMBL" id="RFA15323.1"/>
    </source>
</evidence>